<dbReference type="EMBL" id="BARU01023246">
    <property type="protein sequence ID" value="GAH50899.1"/>
    <property type="molecule type" value="Genomic_DNA"/>
</dbReference>
<organism evidence="1">
    <name type="scientific">marine sediment metagenome</name>
    <dbReference type="NCBI Taxonomy" id="412755"/>
    <lineage>
        <taxon>unclassified sequences</taxon>
        <taxon>metagenomes</taxon>
        <taxon>ecological metagenomes</taxon>
    </lineage>
</organism>
<reference evidence="1" key="1">
    <citation type="journal article" date="2014" name="Front. Microbiol.">
        <title>High frequency of phylogenetically diverse reductive dehalogenase-homologous genes in deep subseafloor sedimentary metagenomes.</title>
        <authorList>
            <person name="Kawai M."/>
            <person name="Futagami T."/>
            <person name="Toyoda A."/>
            <person name="Takaki Y."/>
            <person name="Nishi S."/>
            <person name="Hori S."/>
            <person name="Arai W."/>
            <person name="Tsubouchi T."/>
            <person name="Morono Y."/>
            <person name="Uchiyama I."/>
            <person name="Ito T."/>
            <person name="Fujiyama A."/>
            <person name="Inagaki F."/>
            <person name="Takami H."/>
        </authorList>
    </citation>
    <scope>NUCLEOTIDE SEQUENCE</scope>
    <source>
        <strain evidence="1">Expedition CK06-06</strain>
    </source>
</reference>
<name>X1HAN2_9ZZZZ</name>
<proteinExistence type="predicted"/>
<sequence>MKSLNILLVLTLSIFLINSVSAFNPNGGWNDTVQTSIEINDGDIIDFWVYILTANPPMTINVKLYDYPSYNLIYTFENDRNVDAYYFTQTYNIDKSIYQTTGNFEVVISGSDTVESDSYTLSLAVNEFVQPPENNA</sequence>
<feature type="non-terminal residue" evidence="1">
    <location>
        <position position="136"/>
    </location>
</feature>
<gene>
    <name evidence="1" type="ORF">S03H2_37749</name>
</gene>
<comment type="caution">
    <text evidence="1">The sequence shown here is derived from an EMBL/GenBank/DDBJ whole genome shotgun (WGS) entry which is preliminary data.</text>
</comment>
<evidence type="ECO:0000313" key="1">
    <source>
        <dbReference type="EMBL" id="GAH50899.1"/>
    </source>
</evidence>
<protein>
    <submittedName>
        <fullName evidence="1">Uncharacterized protein</fullName>
    </submittedName>
</protein>
<dbReference type="AlphaFoldDB" id="X1HAN2"/>
<accession>X1HAN2</accession>